<keyword evidence="2" id="KW-1185">Reference proteome</keyword>
<evidence type="ECO:0000313" key="1">
    <source>
        <dbReference type="EMBL" id="TGY80946.1"/>
    </source>
</evidence>
<sequence length="71" mass="8642">MTVNEILTLISRIAFICCITCFIIYYILVARQIRRRHKAEEEREREYEALKNLSGDDYWKAYAAYKKKYQK</sequence>
<proteinExistence type="predicted"/>
<evidence type="ECO:0000313" key="2">
    <source>
        <dbReference type="Proteomes" id="UP000306319"/>
    </source>
</evidence>
<dbReference type="Proteomes" id="UP000306319">
    <property type="component" value="Unassembled WGS sequence"/>
</dbReference>
<dbReference type="EMBL" id="SRYB01000001">
    <property type="protein sequence ID" value="TGY80946.1"/>
    <property type="molecule type" value="Genomic_DNA"/>
</dbReference>
<name>A0AC61RKE9_9BACT</name>
<organism evidence="1 2">
    <name type="scientific">Lepagella muris</name>
    <dbReference type="NCBI Taxonomy" id="3032870"/>
    <lineage>
        <taxon>Bacteria</taxon>
        <taxon>Pseudomonadati</taxon>
        <taxon>Bacteroidota</taxon>
        <taxon>Bacteroidia</taxon>
        <taxon>Bacteroidales</taxon>
        <taxon>Muribaculaceae</taxon>
        <taxon>Lepagella</taxon>
    </lineage>
</organism>
<protein>
    <submittedName>
        <fullName evidence="1">Uncharacterized protein</fullName>
    </submittedName>
</protein>
<comment type="caution">
    <text evidence="1">The sequence shown here is derived from an EMBL/GenBank/DDBJ whole genome shotgun (WGS) entry which is preliminary data.</text>
</comment>
<accession>A0AC61RKE9</accession>
<reference evidence="1" key="1">
    <citation type="submission" date="2019-04" db="EMBL/GenBank/DDBJ databases">
        <title>Microbes associate with the intestines of laboratory mice.</title>
        <authorList>
            <person name="Navarre W."/>
            <person name="Wong E."/>
            <person name="Huang K."/>
            <person name="Tropini C."/>
            <person name="Ng K."/>
            <person name="Yu B."/>
        </authorList>
    </citation>
    <scope>NUCLEOTIDE SEQUENCE</scope>
    <source>
        <strain evidence="1">NM04_E33</strain>
    </source>
</reference>
<gene>
    <name evidence="1" type="ORF">E5331_00775</name>
</gene>